<evidence type="ECO:0000256" key="2">
    <source>
        <dbReference type="SAM" id="MobiDB-lite"/>
    </source>
</evidence>
<feature type="domain" description="CCHC-type" evidence="3">
    <location>
        <begin position="161"/>
        <end position="175"/>
    </location>
</feature>
<organism evidence="4 5">
    <name type="scientific">Sesamum indicum</name>
    <name type="common">Oriental sesame</name>
    <name type="synonym">Sesamum orientale</name>
    <dbReference type="NCBI Taxonomy" id="4182"/>
    <lineage>
        <taxon>Eukaryota</taxon>
        <taxon>Viridiplantae</taxon>
        <taxon>Streptophyta</taxon>
        <taxon>Embryophyta</taxon>
        <taxon>Tracheophyta</taxon>
        <taxon>Spermatophyta</taxon>
        <taxon>Magnoliopsida</taxon>
        <taxon>eudicotyledons</taxon>
        <taxon>Gunneridae</taxon>
        <taxon>Pentapetalae</taxon>
        <taxon>asterids</taxon>
        <taxon>lamiids</taxon>
        <taxon>Lamiales</taxon>
        <taxon>Pedaliaceae</taxon>
        <taxon>Sesamum</taxon>
    </lineage>
</organism>
<dbReference type="GO" id="GO:0003676">
    <property type="term" value="F:nucleic acid binding"/>
    <property type="evidence" value="ECO:0007669"/>
    <property type="project" value="InterPro"/>
</dbReference>
<dbReference type="PROSITE" id="PS50158">
    <property type="entry name" value="ZF_CCHC"/>
    <property type="match status" value="1"/>
</dbReference>
<dbReference type="KEGG" id="sind:105179751"/>
<dbReference type="AlphaFoldDB" id="A0A6I9V1V7"/>
<dbReference type="InterPro" id="IPR001878">
    <property type="entry name" value="Znf_CCHC"/>
</dbReference>
<dbReference type="Proteomes" id="UP000504604">
    <property type="component" value="Unplaced"/>
</dbReference>
<dbReference type="GO" id="GO:0008270">
    <property type="term" value="F:zinc ion binding"/>
    <property type="evidence" value="ECO:0007669"/>
    <property type="project" value="UniProtKB-KW"/>
</dbReference>
<name>A0A6I9V1V7_SESIN</name>
<dbReference type="FunCoup" id="A0A6I9V1V7">
    <property type="interactions" value="2"/>
</dbReference>
<keyword evidence="1" id="KW-0862">Zinc</keyword>
<evidence type="ECO:0000313" key="5">
    <source>
        <dbReference type="RefSeq" id="XP_011101696.1"/>
    </source>
</evidence>
<keyword evidence="1" id="KW-0863">Zinc-finger</keyword>
<protein>
    <submittedName>
        <fullName evidence="5">Uncharacterized protein LOC105179751</fullName>
    </submittedName>
</protein>
<dbReference type="GeneID" id="105179751"/>
<evidence type="ECO:0000313" key="4">
    <source>
        <dbReference type="Proteomes" id="UP000504604"/>
    </source>
</evidence>
<feature type="region of interest" description="Disordered" evidence="2">
    <location>
        <begin position="193"/>
        <end position="229"/>
    </location>
</feature>
<evidence type="ECO:0000256" key="1">
    <source>
        <dbReference type="PROSITE-ProRule" id="PRU00047"/>
    </source>
</evidence>
<keyword evidence="4" id="KW-1185">Reference proteome</keyword>
<sequence>MEAIRNGATKWKTTAPGLREVKATTNGFFFFQFKTVAFMEEAIEGGPWLFQGQPIVLQKWEPGMVMRKLKHTQVPVWIKLRHLPVELWTEEGLSTVASGIGKSLYPDAITRACMRLNFARVCVMLDVSSSLPKHIIIMTPNEERGETPCKIDVEYEWIPPKCTNCMTLGHLAKDCALNKPHKPTKPPVAVYIPKLGSPRPPTERDQEIIPPNRGVAKKRDRQESPRGVVRLSHEEKGKELVVYNTFNALHLIDDAEDMSRGPNHSSPKLGDPC</sequence>
<dbReference type="InParanoid" id="A0A6I9V1V7"/>
<dbReference type="RefSeq" id="XP_011101696.1">
    <property type="nucleotide sequence ID" value="XM_011103394.1"/>
</dbReference>
<keyword evidence="1" id="KW-0479">Metal-binding</keyword>
<reference evidence="5" key="1">
    <citation type="submission" date="2025-08" db="UniProtKB">
        <authorList>
            <consortium name="RefSeq"/>
        </authorList>
    </citation>
    <scope>IDENTIFICATION</scope>
</reference>
<dbReference type="PANTHER" id="PTHR31286">
    <property type="entry name" value="GLYCINE-RICH CELL WALL STRUCTURAL PROTEIN 1.8-LIKE"/>
    <property type="match status" value="1"/>
</dbReference>
<dbReference type="PANTHER" id="PTHR31286:SF99">
    <property type="entry name" value="DUF4283 DOMAIN-CONTAINING PROTEIN"/>
    <property type="match status" value="1"/>
</dbReference>
<proteinExistence type="predicted"/>
<accession>A0A6I9V1V7</accession>
<gene>
    <name evidence="5" type="primary">LOC105179751</name>
</gene>
<dbReference type="OrthoDB" id="1939300at2759"/>
<evidence type="ECO:0000259" key="3">
    <source>
        <dbReference type="PROSITE" id="PS50158"/>
    </source>
</evidence>
<dbReference type="InterPro" id="IPR040256">
    <property type="entry name" value="At4g02000-like"/>
</dbReference>
<dbReference type="Pfam" id="PF14111">
    <property type="entry name" value="DUF4283"/>
    <property type="match status" value="1"/>
</dbReference>
<dbReference type="InterPro" id="IPR025558">
    <property type="entry name" value="DUF4283"/>
</dbReference>